<dbReference type="EMBL" id="JARPMG010000005">
    <property type="protein sequence ID" value="KAJ8100697.1"/>
    <property type="molecule type" value="Genomic_DNA"/>
</dbReference>
<comment type="caution">
    <text evidence="2">The sequence shown here is derived from an EMBL/GenBank/DDBJ whole genome shotgun (WGS) entry which is preliminary data.</text>
</comment>
<evidence type="ECO:0000256" key="1">
    <source>
        <dbReference type="SAM" id="MobiDB-lite"/>
    </source>
</evidence>
<sequence length="705" mass="77318">MVDTADIELYRDEEPTSLKYHIVRSGGSDYYLTTNPNQKHIRDPIGPSYYVRVSAVSGSSGANRGPAAEDAQGESDGSFSVIVFVHDYDNVSVSAPSNGDHKQTGQCHEFDGSLVPIMHIRRIDGESKIIVTVLDNGESIWETVVALHSDPYTGESKFVFLDPWDRRWSLEGNDGIKCISPLHDEPISNLERKIMADSKIGWIKFEPPALKMLDLMVGVNMAVFCFRNYERNPSRLTTVATGILHADLNTVKASQGGTKKKKVGFKLYFAKKKEADSMRSASDYSKVQTRNGVSGQVPEPADNHQNGIHMEESQEYQRAVPTQLAGMADDQPQSGIKFQRNIAQKTQAAPEESLPAVLPAFAYQAPIPALPGFSVSMPKTNGVTDELVGGSYDEIRSQSSSGYKTPSFVRHASSRHVSMPPSVEDWQTIPIFPELSSHFQPQYEAGASTAPLRPEPQLQPGAERNVTPPSQSSNYHSISPPISIPRGVDRQESPPIDTRLRSRLSFSDTVERSSHAWPEPQLEYGSQPVSQSPSGHLEQRQNQMSPALIIPPARLPSTHSAQVDNGTAISPQWGYPSTLPAIQRRRPQSAVLSSSRNTSASEMSEKHRPLFFTSARNGATPAVLQKPGRNSAMLPASASANGNNTTMQSYPYIEQPLCSDGRSLLRKGESPLAKSQSFSSVPADSSVKKKKKNRLSMMAFVSKFQ</sequence>
<feature type="region of interest" description="Disordered" evidence="1">
    <location>
        <begin position="280"/>
        <end position="305"/>
    </location>
</feature>
<gene>
    <name evidence="2" type="ORF">POJ06DRAFT_109964</name>
</gene>
<feature type="compositionally biased region" description="Polar residues" evidence="1">
    <location>
        <begin position="673"/>
        <end position="683"/>
    </location>
</feature>
<feature type="region of interest" description="Disordered" evidence="1">
    <location>
        <begin position="663"/>
        <end position="691"/>
    </location>
</feature>
<protein>
    <submittedName>
        <fullName evidence="2">Uncharacterized protein</fullName>
    </submittedName>
</protein>
<organism evidence="2 3">
    <name type="scientific">Lipomyces tetrasporus</name>
    <dbReference type="NCBI Taxonomy" id="54092"/>
    <lineage>
        <taxon>Eukaryota</taxon>
        <taxon>Fungi</taxon>
        <taxon>Dikarya</taxon>
        <taxon>Ascomycota</taxon>
        <taxon>Saccharomycotina</taxon>
        <taxon>Lipomycetes</taxon>
        <taxon>Lipomycetales</taxon>
        <taxon>Lipomycetaceae</taxon>
        <taxon>Lipomyces</taxon>
    </lineage>
</organism>
<dbReference type="GeneID" id="80879217"/>
<feature type="compositionally biased region" description="Polar residues" evidence="1">
    <location>
        <begin position="527"/>
        <end position="542"/>
    </location>
</feature>
<dbReference type="AlphaFoldDB" id="A0AAD7QVS9"/>
<dbReference type="Proteomes" id="UP001217417">
    <property type="component" value="Unassembled WGS sequence"/>
</dbReference>
<feature type="compositionally biased region" description="Polar residues" evidence="1">
    <location>
        <begin position="280"/>
        <end position="294"/>
    </location>
</feature>
<reference evidence="2" key="1">
    <citation type="submission" date="2023-03" db="EMBL/GenBank/DDBJ databases">
        <title>Near-Complete genome sequence of Lipomyces tetrasporous NRRL Y-64009, an oleaginous yeast capable of growing on lignocellulosic hydrolysates.</title>
        <authorList>
            <consortium name="Lawrence Berkeley National Laboratory"/>
            <person name="Jagtap S.S."/>
            <person name="Liu J.-J."/>
            <person name="Walukiewicz H.E."/>
            <person name="Pangilinan J."/>
            <person name="Lipzen A."/>
            <person name="Ahrendt S."/>
            <person name="Koriabine M."/>
            <person name="Cobaugh K."/>
            <person name="Salamov A."/>
            <person name="Yoshinaga Y."/>
            <person name="Ng V."/>
            <person name="Daum C."/>
            <person name="Grigoriev I.V."/>
            <person name="Slininger P.J."/>
            <person name="Dien B.S."/>
            <person name="Jin Y.-S."/>
            <person name="Rao C.V."/>
        </authorList>
    </citation>
    <scope>NUCLEOTIDE SEQUENCE</scope>
    <source>
        <strain evidence="2">NRRL Y-64009</strain>
    </source>
</reference>
<accession>A0AAD7QVS9</accession>
<feature type="compositionally biased region" description="Polar residues" evidence="1">
    <location>
        <begin position="467"/>
        <end position="477"/>
    </location>
</feature>
<proteinExistence type="predicted"/>
<dbReference type="RefSeq" id="XP_056044147.1">
    <property type="nucleotide sequence ID" value="XM_056184051.1"/>
</dbReference>
<feature type="region of interest" description="Disordered" evidence="1">
    <location>
        <begin position="578"/>
        <end position="605"/>
    </location>
</feature>
<feature type="region of interest" description="Disordered" evidence="1">
    <location>
        <begin position="447"/>
        <end position="542"/>
    </location>
</feature>
<evidence type="ECO:0000313" key="3">
    <source>
        <dbReference type="Proteomes" id="UP001217417"/>
    </source>
</evidence>
<feature type="compositionally biased region" description="Polar residues" evidence="1">
    <location>
        <begin position="590"/>
        <end position="602"/>
    </location>
</feature>
<keyword evidence="3" id="KW-1185">Reference proteome</keyword>
<name>A0AAD7QVS9_9ASCO</name>
<evidence type="ECO:0000313" key="2">
    <source>
        <dbReference type="EMBL" id="KAJ8100697.1"/>
    </source>
</evidence>